<evidence type="ECO:0000313" key="2">
    <source>
        <dbReference type="EMBL" id="OXU17300.1"/>
    </source>
</evidence>
<dbReference type="Gene3D" id="3.30.420.10">
    <property type="entry name" value="Ribonuclease H-like superfamily/Ribonuclease H"/>
    <property type="match status" value="1"/>
</dbReference>
<comment type="caution">
    <text evidence="2">The sequence shown here is derived from an EMBL/GenBank/DDBJ whole genome shotgun (WGS) entry which is preliminary data.</text>
</comment>
<proteinExistence type="predicted"/>
<gene>
    <name evidence="2" type="ORF">TSAR_003950</name>
</gene>
<reference evidence="2 3" key="1">
    <citation type="journal article" date="2017" name="Curr. Biol.">
        <title>The Evolution of Venom by Co-option of Single-Copy Genes.</title>
        <authorList>
            <person name="Martinson E.O."/>
            <person name="Mrinalini"/>
            <person name="Kelkar Y.D."/>
            <person name="Chang C.H."/>
            <person name="Werren J.H."/>
        </authorList>
    </citation>
    <scope>NUCLEOTIDE SEQUENCE [LARGE SCALE GENOMIC DNA]</scope>
    <source>
        <strain evidence="2 3">Alberta</strain>
        <tissue evidence="2">Whole body</tissue>
    </source>
</reference>
<name>A0A232EG17_9HYME</name>
<evidence type="ECO:0000313" key="3">
    <source>
        <dbReference type="Proteomes" id="UP000215335"/>
    </source>
</evidence>
<dbReference type="GO" id="GO:0003676">
    <property type="term" value="F:nucleic acid binding"/>
    <property type="evidence" value="ECO:0007669"/>
    <property type="project" value="InterPro"/>
</dbReference>
<accession>A0A232EG17</accession>
<dbReference type="InterPro" id="IPR038717">
    <property type="entry name" value="Tc1-like_DDE_dom"/>
</dbReference>
<dbReference type="PANTHER" id="PTHR23022:SF134">
    <property type="entry name" value="TRANSPOSABLE ELEMENT TC1 TRANSPOSASE"/>
    <property type="match status" value="1"/>
</dbReference>
<dbReference type="AlphaFoldDB" id="A0A232EG17"/>
<keyword evidence="3" id="KW-1185">Reference proteome</keyword>
<organism evidence="2 3">
    <name type="scientific">Trichomalopsis sarcophagae</name>
    <dbReference type="NCBI Taxonomy" id="543379"/>
    <lineage>
        <taxon>Eukaryota</taxon>
        <taxon>Metazoa</taxon>
        <taxon>Ecdysozoa</taxon>
        <taxon>Arthropoda</taxon>
        <taxon>Hexapoda</taxon>
        <taxon>Insecta</taxon>
        <taxon>Pterygota</taxon>
        <taxon>Neoptera</taxon>
        <taxon>Endopterygota</taxon>
        <taxon>Hymenoptera</taxon>
        <taxon>Apocrita</taxon>
        <taxon>Proctotrupomorpha</taxon>
        <taxon>Chalcidoidea</taxon>
        <taxon>Pteromalidae</taxon>
        <taxon>Pteromalinae</taxon>
        <taxon>Trichomalopsis</taxon>
    </lineage>
</organism>
<dbReference type="Pfam" id="PF13358">
    <property type="entry name" value="DDE_3"/>
    <property type="match status" value="1"/>
</dbReference>
<dbReference type="Proteomes" id="UP000215335">
    <property type="component" value="Unassembled WGS sequence"/>
</dbReference>
<dbReference type="EMBL" id="NNAY01004884">
    <property type="protein sequence ID" value="OXU17300.1"/>
    <property type="molecule type" value="Genomic_DNA"/>
</dbReference>
<feature type="domain" description="Tc1-like transposase DDE" evidence="1">
    <location>
        <begin position="136"/>
        <end position="209"/>
    </location>
</feature>
<dbReference type="InterPro" id="IPR036397">
    <property type="entry name" value="RNaseH_sf"/>
</dbReference>
<dbReference type="InterPro" id="IPR052338">
    <property type="entry name" value="Transposase_5"/>
</dbReference>
<dbReference type="PANTHER" id="PTHR23022">
    <property type="entry name" value="TRANSPOSABLE ELEMENT-RELATED"/>
    <property type="match status" value="1"/>
</dbReference>
<evidence type="ECO:0000259" key="1">
    <source>
        <dbReference type="Pfam" id="PF13358"/>
    </source>
</evidence>
<dbReference type="STRING" id="543379.A0A232EG17"/>
<sequence>MLGNIVNVLRQNPFQAVKRLPAALNLDINEKIIRRNLKSRCNINHHKAASKVRLLGPDTIARLQYANEHIDRTAVMWQRSRVGVWRPPRERYARAYVLPSVNSGRITKSYWGHRPGKFVEIERRLNAIQYVDILQNHLLPQAIARYLQDEVIYIVEDNSAVHQSRLVRAWYEAHPRFHRLNHSARSPDLNIIENVWSKMVQEWTPNHAHDLLQIQQRVRESWDSLQDQQQYFEILTHSMRARLQKIQDYTIHEDIGNNYCEHILNIQGKN</sequence>
<protein>
    <recommendedName>
        <fullName evidence="1">Tc1-like transposase DDE domain-containing protein</fullName>
    </recommendedName>
</protein>